<gene>
    <name evidence="1" type="ORF">ENO47_06065</name>
</gene>
<dbReference type="AlphaFoldDB" id="A0A7C2VG63"/>
<sequence>MSKEIRARVLLVRVPKRHIGLFSALMDGAGRKAIVRTKEKSSEEVYLIATPDTFEDLYPILENIKRHIPLEIVGEVSHIDVG</sequence>
<comment type="caution">
    <text evidence="1">The sequence shown here is derived from an EMBL/GenBank/DDBJ whole genome shotgun (WGS) entry which is preliminary data.</text>
</comment>
<proteinExistence type="predicted"/>
<reference evidence="1" key="1">
    <citation type="journal article" date="2020" name="mSystems">
        <title>Genome- and Community-Level Interaction Insights into Carbon Utilization and Element Cycling Functions of Hydrothermarchaeota in Hydrothermal Sediment.</title>
        <authorList>
            <person name="Zhou Z."/>
            <person name="Liu Y."/>
            <person name="Xu W."/>
            <person name="Pan J."/>
            <person name="Luo Z.H."/>
            <person name="Li M."/>
        </authorList>
    </citation>
    <scope>NUCLEOTIDE SEQUENCE [LARGE SCALE GENOMIC DNA]</scope>
    <source>
        <strain evidence="1">SpSt-132</strain>
    </source>
</reference>
<evidence type="ECO:0000313" key="1">
    <source>
        <dbReference type="EMBL" id="HEW46215.1"/>
    </source>
</evidence>
<organism evidence="1">
    <name type="scientific">Hydrogenobacter sp</name>
    <dbReference type="NCBI Taxonomy" id="2152829"/>
    <lineage>
        <taxon>Bacteria</taxon>
        <taxon>Pseudomonadati</taxon>
        <taxon>Aquificota</taxon>
        <taxon>Aquificia</taxon>
        <taxon>Aquificales</taxon>
        <taxon>Aquificaceae</taxon>
        <taxon>Hydrogenobacter</taxon>
    </lineage>
</organism>
<name>A0A7C2VG63_9AQUI</name>
<dbReference type="EMBL" id="DSFP01000052">
    <property type="protein sequence ID" value="HEW46215.1"/>
    <property type="molecule type" value="Genomic_DNA"/>
</dbReference>
<protein>
    <submittedName>
        <fullName evidence="1">DUF4911 domain-containing protein</fullName>
    </submittedName>
</protein>
<accession>A0A7C2VG63</accession>